<sequence>MNESKRPVVDSRRVIVYSFLALAIAGGLTWYYGMNGDARNSPNSNSVMIIQPYRYAGTWVFDDESVGLVREPFVAGVPEMIDALVADIPDAEQGFRLTFSAAEFPGYEKKLTWTRSDGTGNYYRLDDPPMEGWICPALFQYYTAPPKALFVKADPVP</sequence>
<proteinExistence type="predicted"/>
<dbReference type="EMBL" id="CP036276">
    <property type="protein sequence ID" value="QDU45119.1"/>
    <property type="molecule type" value="Genomic_DNA"/>
</dbReference>
<keyword evidence="3" id="KW-1185">Reference proteome</keyword>
<organism evidence="2 3">
    <name type="scientific">Symmachiella dynata</name>
    <dbReference type="NCBI Taxonomy" id="2527995"/>
    <lineage>
        <taxon>Bacteria</taxon>
        <taxon>Pseudomonadati</taxon>
        <taxon>Planctomycetota</taxon>
        <taxon>Planctomycetia</taxon>
        <taxon>Planctomycetales</taxon>
        <taxon>Planctomycetaceae</taxon>
        <taxon>Symmachiella</taxon>
    </lineage>
</organism>
<keyword evidence="1" id="KW-0472">Membrane</keyword>
<evidence type="ECO:0000313" key="3">
    <source>
        <dbReference type="Proteomes" id="UP000319383"/>
    </source>
</evidence>
<dbReference type="Pfam" id="PF20475">
    <property type="entry name" value="DUF6717"/>
    <property type="match status" value="1"/>
</dbReference>
<keyword evidence="1" id="KW-1133">Transmembrane helix</keyword>
<evidence type="ECO:0000256" key="1">
    <source>
        <dbReference type="SAM" id="Phobius"/>
    </source>
</evidence>
<accession>A0A517ZRK9</accession>
<reference evidence="2 3" key="1">
    <citation type="submission" date="2019-02" db="EMBL/GenBank/DDBJ databases">
        <title>Deep-cultivation of Planctomycetes and their phenomic and genomic characterization uncovers novel biology.</title>
        <authorList>
            <person name="Wiegand S."/>
            <person name="Jogler M."/>
            <person name="Boedeker C."/>
            <person name="Pinto D."/>
            <person name="Vollmers J."/>
            <person name="Rivas-Marin E."/>
            <person name="Kohn T."/>
            <person name="Peeters S.H."/>
            <person name="Heuer A."/>
            <person name="Rast P."/>
            <person name="Oberbeckmann S."/>
            <person name="Bunk B."/>
            <person name="Jeske O."/>
            <person name="Meyerdierks A."/>
            <person name="Storesund J.E."/>
            <person name="Kallscheuer N."/>
            <person name="Luecker S."/>
            <person name="Lage O.M."/>
            <person name="Pohl T."/>
            <person name="Merkel B.J."/>
            <person name="Hornburger P."/>
            <person name="Mueller R.-W."/>
            <person name="Bruemmer F."/>
            <person name="Labrenz M."/>
            <person name="Spormann A.M."/>
            <person name="Op den Camp H."/>
            <person name="Overmann J."/>
            <person name="Amann R."/>
            <person name="Jetten M.S.M."/>
            <person name="Mascher T."/>
            <person name="Medema M.H."/>
            <person name="Devos D.P."/>
            <person name="Kaster A.-K."/>
            <person name="Ovreas L."/>
            <person name="Rohde M."/>
            <person name="Galperin M.Y."/>
            <person name="Jogler C."/>
        </authorList>
    </citation>
    <scope>NUCLEOTIDE SEQUENCE [LARGE SCALE GENOMIC DNA]</scope>
    <source>
        <strain evidence="2 3">Mal52</strain>
    </source>
</reference>
<name>A0A517ZRK9_9PLAN</name>
<evidence type="ECO:0000313" key="2">
    <source>
        <dbReference type="EMBL" id="QDU45119.1"/>
    </source>
</evidence>
<dbReference type="Proteomes" id="UP000319383">
    <property type="component" value="Chromosome"/>
</dbReference>
<keyword evidence="1" id="KW-0812">Transmembrane</keyword>
<gene>
    <name evidence="2" type="ORF">Mal52_36070</name>
</gene>
<dbReference type="AlphaFoldDB" id="A0A517ZRK9"/>
<dbReference type="KEGG" id="sdyn:Mal52_36070"/>
<feature type="transmembrane region" description="Helical" evidence="1">
    <location>
        <begin position="14"/>
        <end position="33"/>
    </location>
</feature>
<dbReference type="InterPro" id="IPR046562">
    <property type="entry name" value="DUF6717"/>
</dbReference>
<dbReference type="RefSeq" id="WP_197534268.1">
    <property type="nucleotide sequence ID" value="NZ_CP036276.1"/>
</dbReference>
<protein>
    <submittedName>
        <fullName evidence="2">Uncharacterized protein</fullName>
    </submittedName>
</protein>